<organism evidence="2">
    <name type="scientific">uncultured Thermomicrobiales bacterium</name>
    <dbReference type="NCBI Taxonomy" id="1645740"/>
    <lineage>
        <taxon>Bacteria</taxon>
        <taxon>Pseudomonadati</taxon>
        <taxon>Thermomicrobiota</taxon>
        <taxon>Thermomicrobia</taxon>
        <taxon>Thermomicrobiales</taxon>
        <taxon>environmental samples</taxon>
    </lineage>
</organism>
<proteinExistence type="predicted"/>
<feature type="compositionally biased region" description="Basic and acidic residues" evidence="1">
    <location>
        <begin position="207"/>
        <end position="222"/>
    </location>
</feature>
<evidence type="ECO:0000313" key="2">
    <source>
        <dbReference type="EMBL" id="CAA9562072.1"/>
    </source>
</evidence>
<feature type="compositionally biased region" description="Basic and acidic residues" evidence="1">
    <location>
        <begin position="237"/>
        <end position="253"/>
    </location>
</feature>
<feature type="non-terminal residue" evidence="2">
    <location>
        <position position="1"/>
    </location>
</feature>
<sequence length="316" mass="35005">GRAGARLDHAPGDDHRGARTEGSGYGHGHEYESGAVGSLRRRLERPLLLHSAVARRAHPAADRILRRPGGGRPRDAGAPRGEVRPGRQPRADRRLLAQCRRADGPRGRDRDVRHLVSLPALPPGRLRHPRHPAAHRDRQSGAGLLPAHRGCTRHPARRRAGGKLPGRPGARQSRGGAPGQCRHRGEHRPLERARLRRRRGTQPVADCPRDRQHAVDRDDRRLCPGARARLRPRRARRGGEHRDRPVDPQRDSAGHANRRRRPGRHRRAGRGGLHHDPHPEWAVQDSQCGAGPADGTGGRRGRWCGAGHPGVCRRRL</sequence>
<protein>
    <submittedName>
        <fullName evidence="2">Uncharacterized protein</fullName>
    </submittedName>
</protein>
<gene>
    <name evidence="2" type="ORF">AVDCRST_MAG88-1582</name>
</gene>
<feature type="compositionally biased region" description="Basic residues" evidence="1">
    <location>
        <begin position="150"/>
        <end position="161"/>
    </location>
</feature>
<dbReference type="AlphaFoldDB" id="A0A6J4UWS0"/>
<dbReference type="EMBL" id="CADCWM010000471">
    <property type="protein sequence ID" value="CAA9562072.1"/>
    <property type="molecule type" value="Genomic_DNA"/>
</dbReference>
<name>A0A6J4UWS0_9BACT</name>
<feature type="compositionally biased region" description="Basic and acidic residues" evidence="1">
    <location>
        <begin position="72"/>
        <end position="114"/>
    </location>
</feature>
<feature type="compositionally biased region" description="Basic residues" evidence="1">
    <location>
        <begin position="256"/>
        <end position="269"/>
    </location>
</feature>
<feature type="non-terminal residue" evidence="2">
    <location>
        <position position="316"/>
    </location>
</feature>
<accession>A0A6J4UWS0</accession>
<reference evidence="2" key="1">
    <citation type="submission" date="2020-02" db="EMBL/GenBank/DDBJ databases">
        <authorList>
            <person name="Meier V. D."/>
        </authorList>
    </citation>
    <scope>NUCLEOTIDE SEQUENCE</scope>
    <source>
        <strain evidence="2">AVDCRST_MAG88</strain>
    </source>
</reference>
<feature type="compositionally biased region" description="Basic and acidic residues" evidence="1">
    <location>
        <begin position="1"/>
        <end position="19"/>
    </location>
</feature>
<evidence type="ECO:0000256" key="1">
    <source>
        <dbReference type="SAM" id="MobiDB-lite"/>
    </source>
</evidence>
<feature type="region of interest" description="Disordered" evidence="1">
    <location>
        <begin position="1"/>
        <end position="39"/>
    </location>
</feature>
<feature type="region of interest" description="Disordered" evidence="1">
    <location>
        <begin position="54"/>
        <end position="306"/>
    </location>
</feature>